<organism evidence="1">
    <name type="scientific">Salmonella phage vB_SE130_2P</name>
    <dbReference type="NCBI Taxonomy" id="3236707"/>
    <lineage>
        <taxon>Viruses</taxon>
    </lineage>
</organism>
<evidence type="ECO:0000313" key="1">
    <source>
        <dbReference type="EMBL" id="XDJ01633.1"/>
    </source>
</evidence>
<sequence length="147" mass="16771">MDKLLAVQNEVEAYFGDKQAGEFCYTFDDYKTTMQDIVSTIADAIFCTPYRRGADILLDFERPRMGPEMVFTHRSKAGTSEKWTRTFNDAQVFDSLKFSYIDPKTNVKETITIPETGGLKTETYDSKESATISRLSGRQTVATRRTF</sequence>
<reference evidence="1" key="1">
    <citation type="submission" date="2024-06" db="EMBL/GenBank/DDBJ databases">
        <authorList>
            <person name="Mutai I.J."/>
            <person name="Gurusinghe A."/>
            <person name="Wang B."/>
            <person name="Clark M."/>
            <person name="Bhandare S.G."/>
        </authorList>
    </citation>
    <scope>NUCLEOTIDE SEQUENCE</scope>
</reference>
<name>A0AB39C5F4_9VIRU</name>
<dbReference type="EMBL" id="PP935706">
    <property type="protein sequence ID" value="XDJ01633.1"/>
    <property type="molecule type" value="Genomic_DNA"/>
</dbReference>
<protein>
    <submittedName>
        <fullName evidence="1">Tail fiber</fullName>
    </submittedName>
</protein>
<proteinExistence type="predicted"/>
<accession>A0AB39C5F4</accession>